<feature type="domain" description="HTH cro/C1-type" evidence="1">
    <location>
        <begin position="24"/>
        <end position="68"/>
    </location>
</feature>
<protein>
    <recommendedName>
        <fullName evidence="1">HTH cro/C1-type domain-containing protein</fullName>
    </recommendedName>
</protein>
<dbReference type="EMBL" id="BAEQ01000016">
    <property type="protein sequence ID" value="GAC27864.1"/>
    <property type="molecule type" value="Genomic_DNA"/>
</dbReference>
<keyword evidence="3" id="KW-1185">Reference proteome</keyword>
<name>K6Y513_9ALTE</name>
<dbReference type="PROSITE" id="PS50943">
    <property type="entry name" value="HTH_CROC1"/>
    <property type="match status" value="1"/>
</dbReference>
<evidence type="ECO:0000313" key="2">
    <source>
        <dbReference type="EMBL" id="GAC27864.1"/>
    </source>
</evidence>
<dbReference type="CDD" id="cd00093">
    <property type="entry name" value="HTH_XRE"/>
    <property type="match status" value="1"/>
</dbReference>
<accession>K6Y513</accession>
<evidence type="ECO:0000313" key="3">
    <source>
        <dbReference type="Proteomes" id="UP000006251"/>
    </source>
</evidence>
<dbReference type="Proteomes" id="UP000006251">
    <property type="component" value="Unassembled WGS sequence"/>
</dbReference>
<comment type="caution">
    <text evidence="2">The sequence shown here is derived from an EMBL/GenBank/DDBJ whole genome shotgun (WGS) entry which is preliminary data.</text>
</comment>
<organism evidence="2 3">
    <name type="scientific">Brumicola pallidula DSM 14239 = ACAM 615</name>
    <dbReference type="NCBI Taxonomy" id="1121922"/>
    <lineage>
        <taxon>Bacteria</taxon>
        <taxon>Pseudomonadati</taxon>
        <taxon>Pseudomonadota</taxon>
        <taxon>Gammaproteobacteria</taxon>
        <taxon>Alteromonadales</taxon>
        <taxon>Alteromonadaceae</taxon>
        <taxon>Brumicola</taxon>
    </lineage>
</organism>
<dbReference type="Pfam" id="PF01381">
    <property type="entry name" value="HTH_3"/>
    <property type="match status" value="1"/>
</dbReference>
<dbReference type="SUPFAM" id="SSF47413">
    <property type="entry name" value="lambda repressor-like DNA-binding domains"/>
    <property type="match status" value="1"/>
</dbReference>
<evidence type="ECO:0000259" key="1">
    <source>
        <dbReference type="PROSITE" id="PS50943"/>
    </source>
</evidence>
<dbReference type="InterPro" id="IPR001387">
    <property type="entry name" value="Cro/C1-type_HTH"/>
</dbReference>
<reference evidence="3" key="1">
    <citation type="journal article" date="2014" name="Environ. Microbiol.">
        <title>Comparative genomics of the marine bacterial genus Glaciecola reveals the high degree of genomic diversity and genomic characteristic for cold adaptation.</title>
        <authorList>
            <person name="Qin Q.L."/>
            <person name="Xie B.B."/>
            <person name="Yu Y."/>
            <person name="Shu Y.L."/>
            <person name="Rong J.C."/>
            <person name="Zhang Y.J."/>
            <person name="Zhao D.L."/>
            <person name="Chen X.L."/>
            <person name="Zhang X.Y."/>
            <person name="Chen B."/>
            <person name="Zhou B.C."/>
            <person name="Zhang Y.Z."/>
        </authorList>
    </citation>
    <scope>NUCLEOTIDE SEQUENCE [LARGE SCALE GENOMIC DNA]</scope>
    <source>
        <strain evidence="3">ACAM 615</strain>
    </source>
</reference>
<dbReference type="RefSeq" id="WP_006009660.1">
    <property type="nucleotide sequence ID" value="NZ_KE386816.1"/>
</dbReference>
<proteinExistence type="predicted"/>
<sequence length="154" mass="17248">MNIGQFIQQQRKRKQAEKGFGSFTQSTMARKLGCSRTYFACIECGSQEPTKDILVKIANELGVDIDLMLVQGGLIPASWSQTFQNNPKILEALFPMLNGSGLQPELIDTIKNLSPCLKEGELYPEFYDIIGCLLRVDKRRTLGELKGYIEDILG</sequence>
<gene>
    <name evidence="2" type="ORF">GPAL_0985</name>
</gene>
<dbReference type="GO" id="GO:0003677">
    <property type="term" value="F:DNA binding"/>
    <property type="evidence" value="ECO:0007669"/>
    <property type="project" value="InterPro"/>
</dbReference>
<dbReference type="InterPro" id="IPR010982">
    <property type="entry name" value="Lambda_DNA-bd_dom_sf"/>
</dbReference>
<dbReference type="SMART" id="SM00530">
    <property type="entry name" value="HTH_XRE"/>
    <property type="match status" value="1"/>
</dbReference>
<dbReference type="AlphaFoldDB" id="K6Y513"/>
<dbReference type="Gene3D" id="1.10.260.40">
    <property type="entry name" value="lambda repressor-like DNA-binding domains"/>
    <property type="match status" value="1"/>
</dbReference>